<evidence type="ECO:0000313" key="2">
    <source>
        <dbReference type="Proteomes" id="UP000004324"/>
    </source>
</evidence>
<reference evidence="1 2" key="1">
    <citation type="journal article" date="2012" name="J. Bacteriol.">
        <title>Draft Genome Sequences for Two Metal-Reducing Pelosinus fermentans Strains Isolated from a Cr(VI)-Contaminated Site and for Type Strain R7.</title>
        <authorList>
            <person name="Brown S.D."/>
            <person name="Podar M."/>
            <person name="Klingeman D.M."/>
            <person name="Johnson C.M."/>
            <person name="Yang Z.K."/>
            <person name="Utturkar S.M."/>
            <person name="Land M.L."/>
            <person name="Mosher J.J."/>
            <person name="Hurt R.A.Jr."/>
            <person name="Phelps T.J."/>
            <person name="Palumbo A.V."/>
            <person name="Arkin A.P."/>
            <person name="Hazen T.C."/>
            <person name="Elias D.A."/>
        </authorList>
    </citation>
    <scope>NUCLEOTIDE SEQUENCE [LARGE SCALE GENOMIC DNA]</scope>
    <source>
        <strain evidence="1 2">B4</strain>
    </source>
</reference>
<evidence type="ECO:0000313" key="1">
    <source>
        <dbReference type="EMBL" id="EIW17553.1"/>
    </source>
</evidence>
<dbReference type="EMBL" id="AKVJ01000030">
    <property type="protein sequence ID" value="EIW17553.1"/>
    <property type="molecule type" value="Genomic_DNA"/>
</dbReference>
<keyword evidence="2" id="KW-1185">Reference proteome</keyword>
<proteinExistence type="predicted"/>
<dbReference type="AlphaFoldDB" id="I8RE17"/>
<gene>
    <name evidence="1" type="ORF">FB4_4302</name>
</gene>
<comment type="caution">
    <text evidence="1">The sequence shown here is derived from an EMBL/GenBank/DDBJ whole genome shotgun (WGS) entry which is preliminary data.</text>
</comment>
<organism evidence="1 2">
    <name type="scientific">Pelosinus fermentans B4</name>
    <dbReference type="NCBI Taxonomy" id="1149862"/>
    <lineage>
        <taxon>Bacteria</taxon>
        <taxon>Bacillati</taxon>
        <taxon>Bacillota</taxon>
        <taxon>Negativicutes</taxon>
        <taxon>Selenomonadales</taxon>
        <taxon>Sporomusaceae</taxon>
        <taxon>Pelosinus</taxon>
    </lineage>
</organism>
<name>I8RE17_9FIRM</name>
<accession>I8RE17</accession>
<dbReference type="PATRIC" id="fig|1149862.3.peg.3272"/>
<protein>
    <submittedName>
        <fullName evidence="1">Uncharacterized protein</fullName>
    </submittedName>
</protein>
<sequence length="41" mass="4359">MAQPGGKQQVCMNACGTLERGPAGFFVMSSYYKAHGSFMGL</sequence>
<dbReference type="Proteomes" id="UP000004324">
    <property type="component" value="Unassembled WGS sequence"/>
</dbReference>